<feature type="transmembrane region" description="Helical" evidence="1">
    <location>
        <begin position="57"/>
        <end position="86"/>
    </location>
</feature>
<evidence type="ECO:0000313" key="2">
    <source>
        <dbReference type="EMBL" id="ACP54024.1"/>
    </source>
</evidence>
<feature type="transmembrane region" description="Helical" evidence="1">
    <location>
        <begin position="98"/>
        <end position="120"/>
    </location>
</feature>
<accession>C3PPD8</accession>
<keyword evidence="1" id="KW-0472">Membrane</keyword>
<dbReference type="Proteomes" id="UP000002305">
    <property type="component" value="Plasmid pRAF"/>
</dbReference>
<evidence type="ECO:0000256" key="1">
    <source>
        <dbReference type="SAM" id="Phobius"/>
    </source>
</evidence>
<sequence length="132" mass="15474">MSNVINFPNEKERITFKRNIANTKRYNIFKSILQLVSKAIYDTLFTIRLTIATTLHYSFCVFLSILNSMNVFLFFFLGLCCIINYFHLGQHFVSPTNYVTPVFIGFWILSCSAQHLVSLIQEHLPFHRICRV</sequence>
<protein>
    <submittedName>
        <fullName evidence="2">Uncharacterized protein</fullName>
    </submittedName>
</protein>
<proteinExistence type="predicted"/>
<name>C3PPD8_RICAE</name>
<evidence type="ECO:0000313" key="3">
    <source>
        <dbReference type="Proteomes" id="UP000002305"/>
    </source>
</evidence>
<dbReference type="HOGENOM" id="CLU_147273_0_0_5"/>
<dbReference type="EMBL" id="CP001613">
    <property type="protein sequence ID" value="ACP54024.1"/>
    <property type="molecule type" value="Genomic_DNA"/>
</dbReference>
<keyword evidence="3" id="KW-1185">Reference proteome</keyword>
<geneLocation type="plasmid" evidence="2 3">
    <name>pRAF</name>
</geneLocation>
<dbReference type="KEGG" id="raf:RAF_pORF1265"/>
<keyword evidence="2" id="KW-0614">Plasmid</keyword>
<keyword evidence="1" id="KW-1133">Transmembrane helix</keyword>
<organism evidence="2 3">
    <name type="scientific">Rickettsia africae (strain ESF-5)</name>
    <dbReference type="NCBI Taxonomy" id="347255"/>
    <lineage>
        <taxon>Bacteria</taxon>
        <taxon>Pseudomonadati</taxon>
        <taxon>Pseudomonadota</taxon>
        <taxon>Alphaproteobacteria</taxon>
        <taxon>Rickettsiales</taxon>
        <taxon>Rickettsiaceae</taxon>
        <taxon>Rickettsieae</taxon>
        <taxon>Rickettsia</taxon>
        <taxon>spotted fever group</taxon>
    </lineage>
</organism>
<reference evidence="2 3" key="1">
    <citation type="journal article" date="2009" name="BMC Genomics">
        <title>Analysis of the Rickettsia africae genome reveals that virulence acquisition in Rickettsia species may be explained by genome reduction.</title>
        <authorList>
            <person name="Fournier P.-E."/>
            <person name="El Karkouri K."/>
            <person name="Leroy Q."/>
            <person name="Robert C."/>
            <person name="Giumelli B."/>
            <person name="Renesto P."/>
            <person name="Socolovschi C."/>
            <person name="Parola P."/>
            <person name="Audic S."/>
            <person name="Raoult D."/>
        </authorList>
    </citation>
    <scope>NUCLEOTIDE SEQUENCE [LARGE SCALE GENOMIC DNA]</scope>
    <source>
        <strain evidence="2 3">ESF-5</strain>
    </source>
</reference>
<keyword evidence="1" id="KW-0812">Transmembrane</keyword>
<gene>
    <name evidence="2" type="ordered locus">RAF_pORF1265</name>
</gene>
<dbReference type="AlphaFoldDB" id="C3PPD8"/>